<evidence type="ECO:0000256" key="5">
    <source>
        <dbReference type="SAM" id="MobiDB-lite"/>
    </source>
</evidence>
<dbReference type="SMART" id="SM00184">
    <property type="entry name" value="RING"/>
    <property type="match status" value="1"/>
</dbReference>
<keyword evidence="1" id="KW-0479">Metal-binding</keyword>
<keyword evidence="8" id="KW-1185">Reference proteome</keyword>
<accession>A0AAW0GJV7</accession>
<dbReference type="InterPro" id="IPR013083">
    <property type="entry name" value="Znf_RING/FYVE/PHD"/>
</dbReference>
<dbReference type="GO" id="GO:0016567">
    <property type="term" value="P:protein ubiquitination"/>
    <property type="evidence" value="ECO:0007669"/>
    <property type="project" value="TreeGrafter"/>
</dbReference>
<sequence>MDNLSLLEQIHARRRNRATRPNRADDGAESDGSMPSLQTVSDSSEAENFASDGESDEESDDDDLPPLASVNDTAPPRRNMPSLPVQDQEESDSEYEGLESRPFTPFPPIYTTPLPRGDTRAAHGLPNSMRPQHMSRRVLEIIESVRRLNPTTEQLPLPSHTHNQPDPVRAEIIMAALEVIPNNLITRYEKLRGGVSHEFEGCPICQEDFVTEGETGELDETVAYLAELPNNQYRPQAILAFPCPGMHLYHDSCISPWLSRKTTCPSCRFDIDPKSLTLSCVRILRPKKWEPPKNAGFLLWLRRAEAKQGGAQRKPSLADHPPLARYGDSLAASVEYDDRDAFDEDDDAWTTDDEDDPPVLNPMLDEGMWDLMGGLALGDRAELRMANLPDSMELLRAFFPDHLDGQDVDENEVPSSDDEAPPPLIPVPSSNSNSRPQVPSLTPPMVIPAIFPAPDEDHDDMPGLTSPISNNSIYEAPERRVSRNDVESDEEEYEDSEEDLPPLASSNNVPPWRRFPRPHHPSDTDDFVGAGAMATLFDMFGSRFVPQNQNQGYSMGGGPARTAEEDDSDSDDLPPLD</sequence>
<feature type="compositionally biased region" description="Acidic residues" evidence="5">
    <location>
        <begin position="564"/>
        <end position="577"/>
    </location>
</feature>
<evidence type="ECO:0000256" key="3">
    <source>
        <dbReference type="ARBA" id="ARBA00022833"/>
    </source>
</evidence>
<gene>
    <name evidence="7" type="ORF">QCA50_006828</name>
</gene>
<dbReference type="AlphaFoldDB" id="A0AAW0GJV7"/>
<feature type="compositionally biased region" description="Polar residues" evidence="5">
    <location>
        <begin position="33"/>
        <end position="43"/>
    </location>
</feature>
<comment type="caution">
    <text evidence="7">The sequence shown here is derived from an EMBL/GenBank/DDBJ whole genome shotgun (WGS) entry which is preliminary data.</text>
</comment>
<feature type="compositionally biased region" description="Basic and acidic residues" evidence="5">
    <location>
        <begin position="476"/>
        <end position="486"/>
    </location>
</feature>
<reference evidence="7 8" key="1">
    <citation type="submission" date="2022-09" db="EMBL/GenBank/DDBJ databases">
        <authorList>
            <person name="Palmer J.M."/>
        </authorList>
    </citation>
    <scope>NUCLEOTIDE SEQUENCE [LARGE SCALE GENOMIC DNA]</scope>
    <source>
        <strain evidence="7 8">DSM 7382</strain>
    </source>
</reference>
<dbReference type="GO" id="GO:0061630">
    <property type="term" value="F:ubiquitin protein ligase activity"/>
    <property type="evidence" value="ECO:0007669"/>
    <property type="project" value="TreeGrafter"/>
</dbReference>
<dbReference type="EMBL" id="JASBNA010000007">
    <property type="protein sequence ID" value="KAK7690177.1"/>
    <property type="molecule type" value="Genomic_DNA"/>
</dbReference>
<evidence type="ECO:0000313" key="8">
    <source>
        <dbReference type="Proteomes" id="UP001385951"/>
    </source>
</evidence>
<name>A0AAW0GJV7_9APHY</name>
<feature type="compositionally biased region" description="Polar residues" evidence="5">
    <location>
        <begin position="428"/>
        <end position="440"/>
    </location>
</feature>
<feature type="region of interest" description="Disordered" evidence="5">
    <location>
        <begin position="405"/>
        <end position="527"/>
    </location>
</feature>
<evidence type="ECO:0000256" key="4">
    <source>
        <dbReference type="PROSITE-ProRule" id="PRU00175"/>
    </source>
</evidence>
<dbReference type="SUPFAM" id="SSF57850">
    <property type="entry name" value="RING/U-box"/>
    <property type="match status" value="1"/>
</dbReference>
<dbReference type="Gene3D" id="3.30.40.10">
    <property type="entry name" value="Zinc/RING finger domain, C3HC4 (zinc finger)"/>
    <property type="match status" value="1"/>
</dbReference>
<proteinExistence type="predicted"/>
<dbReference type="InterPro" id="IPR001841">
    <property type="entry name" value="Znf_RING"/>
</dbReference>
<evidence type="ECO:0000256" key="1">
    <source>
        <dbReference type="ARBA" id="ARBA00022723"/>
    </source>
</evidence>
<evidence type="ECO:0000313" key="7">
    <source>
        <dbReference type="EMBL" id="KAK7690177.1"/>
    </source>
</evidence>
<feature type="region of interest" description="Disordered" evidence="5">
    <location>
        <begin position="1"/>
        <end position="116"/>
    </location>
</feature>
<feature type="region of interest" description="Disordered" evidence="5">
    <location>
        <begin position="545"/>
        <end position="577"/>
    </location>
</feature>
<feature type="compositionally biased region" description="Acidic residues" evidence="5">
    <location>
        <begin position="487"/>
        <end position="500"/>
    </location>
</feature>
<keyword evidence="3" id="KW-0862">Zinc</keyword>
<dbReference type="PANTHER" id="PTHR15710:SF243">
    <property type="entry name" value="E3 UBIQUITIN-PROTEIN LIGASE PRAJA-2 ISOFORM X1"/>
    <property type="match status" value="1"/>
</dbReference>
<evidence type="ECO:0000256" key="2">
    <source>
        <dbReference type="ARBA" id="ARBA00022771"/>
    </source>
</evidence>
<dbReference type="GO" id="GO:0005737">
    <property type="term" value="C:cytoplasm"/>
    <property type="evidence" value="ECO:0007669"/>
    <property type="project" value="TreeGrafter"/>
</dbReference>
<dbReference type="PANTHER" id="PTHR15710">
    <property type="entry name" value="E3 UBIQUITIN-PROTEIN LIGASE PRAJA"/>
    <property type="match status" value="1"/>
</dbReference>
<dbReference type="Proteomes" id="UP001385951">
    <property type="component" value="Unassembled WGS sequence"/>
</dbReference>
<organism evidence="7 8">
    <name type="scientific">Cerrena zonata</name>
    <dbReference type="NCBI Taxonomy" id="2478898"/>
    <lineage>
        <taxon>Eukaryota</taxon>
        <taxon>Fungi</taxon>
        <taxon>Dikarya</taxon>
        <taxon>Basidiomycota</taxon>
        <taxon>Agaricomycotina</taxon>
        <taxon>Agaricomycetes</taxon>
        <taxon>Polyporales</taxon>
        <taxon>Cerrenaceae</taxon>
        <taxon>Cerrena</taxon>
    </lineage>
</organism>
<dbReference type="PROSITE" id="PS50089">
    <property type="entry name" value="ZF_RING_2"/>
    <property type="match status" value="1"/>
</dbReference>
<feature type="compositionally biased region" description="Acidic residues" evidence="5">
    <location>
        <begin position="53"/>
        <end position="64"/>
    </location>
</feature>
<feature type="compositionally biased region" description="Acidic residues" evidence="5">
    <location>
        <begin position="406"/>
        <end position="420"/>
    </location>
</feature>
<evidence type="ECO:0000259" key="6">
    <source>
        <dbReference type="PROSITE" id="PS50089"/>
    </source>
</evidence>
<feature type="compositionally biased region" description="Acidic residues" evidence="5">
    <location>
        <begin position="87"/>
        <end position="97"/>
    </location>
</feature>
<feature type="domain" description="RING-type" evidence="6">
    <location>
        <begin position="202"/>
        <end position="268"/>
    </location>
</feature>
<protein>
    <recommendedName>
        <fullName evidence="6">RING-type domain-containing protein</fullName>
    </recommendedName>
</protein>
<dbReference type="GO" id="GO:0008270">
    <property type="term" value="F:zinc ion binding"/>
    <property type="evidence" value="ECO:0007669"/>
    <property type="project" value="UniProtKB-KW"/>
</dbReference>
<keyword evidence="2 4" id="KW-0863">Zinc-finger</keyword>